<dbReference type="AlphaFoldDB" id="A0A0G1LIH6"/>
<dbReference type="Proteomes" id="UP000034154">
    <property type="component" value="Unassembled WGS sequence"/>
</dbReference>
<comment type="caution">
    <text evidence="1">The sequence shown here is derived from an EMBL/GenBank/DDBJ whole genome shotgun (WGS) entry which is preliminary data.</text>
</comment>
<evidence type="ECO:0000313" key="2">
    <source>
        <dbReference type="Proteomes" id="UP000034154"/>
    </source>
</evidence>
<gene>
    <name evidence="1" type="ORF">UW63_C0072G0003</name>
</gene>
<dbReference type="EMBL" id="LCJB01000072">
    <property type="protein sequence ID" value="KKT68642.1"/>
    <property type="molecule type" value="Genomic_DNA"/>
</dbReference>
<name>A0A0G1LIH6_9BACT</name>
<dbReference type="AntiFam" id="ANF00010">
    <property type="entry name" value="tRNA translation"/>
</dbReference>
<sequence>MTKILKLGIISTLSWNLNFPKHGPLASTFALRATVNKQLYKTAFANGIKPGPLAQLVERFHGMEEVNGSIPLRSTRQLLRSKYSETEATAWSTKKS</sequence>
<protein>
    <submittedName>
        <fullName evidence="1">Uncharacterized protein</fullName>
    </submittedName>
</protein>
<feature type="non-terminal residue" evidence="1">
    <location>
        <position position="96"/>
    </location>
</feature>
<accession>A0A0G1LIH6</accession>
<proteinExistence type="predicted"/>
<evidence type="ECO:0000313" key="1">
    <source>
        <dbReference type="EMBL" id="KKT68642.1"/>
    </source>
</evidence>
<reference evidence="1 2" key="1">
    <citation type="journal article" date="2015" name="Nature">
        <title>rRNA introns, odd ribosomes, and small enigmatic genomes across a large radiation of phyla.</title>
        <authorList>
            <person name="Brown C.T."/>
            <person name="Hug L.A."/>
            <person name="Thomas B.C."/>
            <person name="Sharon I."/>
            <person name="Castelle C.J."/>
            <person name="Singh A."/>
            <person name="Wilkins M.J."/>
            <person name="Williams K.H."/>
            <person name="Banfield J.F."/>
        </authorList>
    </citation>
    <scope>NUCLEOTIDE SEQUENCE [LARGE SCALE GENOMIC DNA]</scope>
</reference>
<organism evidence="1 2">
    <name type="scientific">Candidatus Uhrbacteria bacterium GW2011_GWF2_44_350</name>
    <dbReference type="NCBI Taxonomy" id="1619000"/>
    <lineage>
        <taxon>Bacteria</taxon>
        <taxon>Candidatus Uhriibacteriota</taxon>
    </lineage>
</organism>